<dbReference type="EMBL" id="JACXWD010000002">
    <property type="protein sequence ID" value="MBD3866758.1"/>
    <property type="molecule type" value="Genomic_DNA"/>
</dbReference>
<protein>
    <submittedName>
        <fullName evidence="4">Tetratricopeptide repeat protein</fullName>
    </submittedName>
</protein>
<feature type="chain" id="PRO_5035157180" evidence="3">
    <location>
        <begin position="22"/>
        <end position="252"/>
    </location>
</feature>
<feature type="signal peptide" evidence="3">
    <location>
        <begin position="1"/>
        <end position="21"/>
    </location>
</feature>
<evidence type="ECO:0000256" key="1">
    <source>
        <dbReference type="PROSITE-ProRule" id="PRU00339"/>
    </source>
</evidence>
<organism evidence="4 5">
    <name type="scientific">Candidatus Polarisedimenticola svalbardensis</name>
    <dbReference type="NCBI Taxonomy" id="2886004"/>
    <lineage>
        <taxon>Bacteria</taxon>
        <taxon>Pseudomonadati</taxon>
        <taxon>Acidobacteriota</taxon>
        <taxon>Candidatus Polarisedimenticolia</taxon>
        <taxon>Candidatus Polarisedimenticolales</taxon>
        <taxon>Candidatus Polarisedimenticolaceae</taxon>
        <taxon>Candidatus Polarisedimenticola</taxon>
    </lineage>
</organism>
<gene>
    <name evidence="4" type="ORF">IFK94_01415</name>
</gene>
<dbReference type="AlphaFoldDB" id="A0A8J6XYR8"/>
<dbReference type="InterPro" id="IPR019734">
    <property type="entry name" value="TPR_rpt"/>
</dbReference>
<keyword evidence="1" id="KW-0802">TPR repeat</keyword>
<comment type="caution">
    <text evidence="4">The sequence shown here is derived from an EMBL/GenBank/DDBJ whole genome shotgun (WGS) entry which is preliminary data.</text>
</comment>
<evidence type="ECO:0000256" key="3">
    <source>
        <dbReference type="SAM" id="SignalP"/>
    </source>
</evidence>
<feature type="repeat" description="TPR" evidence="1">
    <location>
        <begin position="58"/>
        <end position="91"/>
    </location>
</feature>
<dbReference type="SUPFAM" id="SSF48452">
    <property type="entry name" value="TPR-like"/>
    <property type="match status" value="1"/>
</dbReference>
<dbReference type="PROSITE" id="PS50005">
    <property type="entry name" value="TPR"/>
    <property type="match status" value="1"/>
</dbReference>
<keyword evidence="2" id="KW-1133">Transmembrane helix</keyword>
<dbReference type="InterPro" id="IPR011990">
    <property type="entry name" value="TPR-like_helical_dom_sf"/>
</dbReference>
<feature type="transmembrane region" description="Helical" evidence="2">
    <location>
        <begin position="161"/>
        <end position="182"/>
    </location>
</feature>
<accession>A0A8J6XYR8</accession>
<dbReference type="Gene3D" id="2.30.30.40">
    <property type="entry name" value="SH3 Domains"/>
    <property type="match status" value="1"/>
</dbReference>
<reference evidence="4 5" key="1">
    <citation type="submission" date="2020-08" db="EMBL/GenBank/DDBJ databases">
        <title>Acidobacteriota in marine sediments use diverse sulfur dissimilation pathways.</title>
        <authorList>
            <person name="Wasmund K."/>
        </authorList>
    </citation>
    <scope>NUCLEOTIDE SEQUENCE [LARGE SCALE GENOMIC DNA]</scope>
    <source>
        <strain evidence="4">MAG AM4</strain>
    </source>
</reference>
<dbReference type="SMART" id="SM00028">
    <property type="entry name" value="TPR"/>
    <property type="match status" value="2"/>
</dbReference>
<dbReference type="Pfam" id="PF13432">
    <property type="entry name" value="TPR_16"/>
    <property type="match status" value="1"/>
</dbReference>
<sequence>MRVVAGIIAVCLAVAAVPSVAGEPETLFRKGNEAYASGRFMEAAGYYQEILRYGIKDPRVEYNLGNAVFKQGHLGEAILHYRRAALLDPSDGEIEGNLTFAESKRADRVVRPESAAIVKWLVRLQHRLGPDRQAGTALALFWAVILVLAAGLVLPGRWKAWHGWAAVALTVAALVMACSWWFTMNRLQPNRTAVVLVAEVEILAGPGENNATLVVAHEGLDLVIRSFRDDWIQIALPDGLTGWVPREAVAIV</sequence>
<evidence type="ECO:0000256" key="2">
    <source>
        <dbReference type="SAM" id="Phobius"/>
    </source>
</evidence>
<dbReference type="Proteomes" id="UP000648239">
    <property type="component" value="Unassembled WGS sequence"/>
</dbReference>
<evidence type="ECO:0000313" key="4">
    <source>
        <dbReference type="EMBL" id="MBD3866758.1"/>
    </source>
</evidence>
<keyword evidence="2" id="KW-0472">Membrane</keyword>
<dbReference type="Gene3D" id="1.25.40.10">
    <property type="entry name" value="Tetratricopeptide repeat domain"/>
    <property type="match status" value="1"/>
</dbReference>
<evidence type="ECO:0000313" key="5">
    <source>
        <dbReference type="Proteomes" id="UP000648239"/>
    </source>
</evidence>
<keyword evidence="3" id="KW-0732">Signal</keyword>
<proteinExistence type="predicted"/>
<keyword evidence="2" id="KW-0812">Transmembrane</keyword>
<name>A0A8J6XYR8_9BACT</name>
<feature type="transmembrane region" description="Helical" evidence="2">
    <location>
        <begin position="134"/>
        <end position="154"/>
    </location>
</feature>